<feature type="domain" description="Aspartic peptidase DDI1-type" evidence="6">
    <location>
        <begin position="86"/>
        <end position="186"/>
    </location>
</feature>
<protein>
    <recommendedName>
        <fullName evidence="6">Aspartic peptidase DDI1-type domain-containing protein</fullName>
    </recommendedName>
</protein>
<accession>A0AAD9P590</accession>
<dbReference type="PANTHER" id="PTHR12917:SF1">
    <property type="entry name" value="AT13091P"/>
    <property type="match status" value="1"/>
</dbReference>
<evidence type="ECO:0000313" key="7">
    <source>
        <dbReference type="EMBL" id="KAK2188246.1"/>
    </source>
</evidence>
<evidence type="ECO:0000313" key="8">
    <source>
        <dbReference type="Proteomes" id="UP001209878"/>
    </source>
</evidence>
<dbReference type="SUPFAM" id="SSF50630">
    <property type="entry name" value="Acid proteases"/>
    <property type="match status" value="1"/>
</dbReference>
<feature type="compositionally biased region" description="Basic and acidic residues" evidence="5">
    <location>
        <begin position="1"/>
        <end position="11"/>
    </location>
</feature>
<dbReference type="GO" id="GO:0006508">
    <property type="term" value="P:proteolysis"/>
    <property type="evidence" value="ECO:0007669"/>
    <property type="project" value="UniProtKB-KW"/>
</dbReference>
<evidence type="ECO:0000256" key="5">
    <source>
        <dbReference type="SAM" id="MobiDB-lite"/>
    </source>
</evidence>
<evidence type="ECO:0000256" key="4">
    <source>
        <dbReference type="ARBA" id="ARBA00022801"/>
    </source>
</evidence>
<keyword evidence="2" id="KW-0645">Protease</keyword>
<name>A0AAD9P590_RIDPI</name>
<sequence>MEVDDILERAASRHQQRRQPTPRGNDAVDSLDVDLSKNKITTNNEDTVAPGTERPRTGRRRRNQSEESSLLGAGDPFQEGPNSRPITLPFIKCCCGGVDVKAQVNTSSPLTIAHSSLVQLCSLPSVKNQPPEEPSAFAHCKLTGKIANVELEIENKRFSIDVFITADEHPEISLGIDFLKKYQCAISFKENSFTIGSGTGLVKTRLLLDRELSLKYRGTRSLAMSI</sequence>
<dbReference type="AlphaFoldDB" id="A0AAD9P590"/>
<dbReference type="EMBL" id="JAODUO010000138">
    <property type="protein sequence ID" value="KAK2188246.1"/>
    <property type="molecule type" value="Genomic_DNA"/>
</dbReference>
<keyword evidence="8" id="KW-1185">Reference proteome</keyword>
<evidence type="ECO:0000256" key="3">
    <source>
        <dbReference type="ARBA" id="ARBA00022750"/>
    </source>
</evidence>
<feature type="region of interest" description="Disordered" evidence="5">
    <location>
        <begin position="1"/>
        <end position="82"/>
    </location>
</feature>
<comment type="caution">
    <text evidence="7">The sequence shown here is derived from an EMBL/GenBank/DDBJ whole genome shotgun (WGS) entry which is preliminary data.</text>
</comment>
<dbReference type="InterPro" id="IPR019103">
    <property type="entry name" value="Peptidase_aspartic_DDI1-type"/>
</dbReference>
<dbReference type="Proteomes" id="UP001209878">
    <property type="component" value="Unassembled WGS sequence"/>
</dbReference>
<dbReference type="InterPro" id="IPR021109">
    <property type="entry name" value="Peptidase_aspartic_dom_sf"/>
</dbReference>
<evidence type="ECO:0000256" key="1">
    <source>
        <dbReference type="ARBA" id="ARBA00009136"/>
    </source>
</evidence>
<keyword evidence="4" id="KW-0378">Hydrolase</keyword>
<reference evidence="7" key="1">
    <citation type="journal article" date="2023" name="Mol. Biol. Evol.">
        <title>Third-Generation Sequencing Reveals the Adaptive Role of the Epigenome in Three Deep-Sea Polychaetes.</title>
        <authorList>
            <person name="Perez M."/>
            <person name="Aroh O."/>
            <person name="Sun Y."/>
            <person name="Lan Y."/>
            <person name="Juniper S.K."/>
            <person name="Young C.R."/>
            <person name="Angers B."/>
            <person name="Qian P.Y."/>
        </authorList>
    </citation>
    <scope>NUCLEOTIDE SEQUENCE</scope>
    <source>
        <strain evidence="7">R07B-5</strain>
    </source>
</reference>
<evidence type="ECO:0000259" key="6">
    <source>
        <dbReference type="Pfam" id="PF09668"/>
    </source>
</evidence>
<keyword evidence="3" id="KW-0064">Aspartyl protease</keyword>
<dbReference type="Pfam" id="PF09668">
    <property type="entry name" value="Asp_protease"/>
    <property type="match status" value="1"/>
</dbReference>
<comment type="similarity">
    <text evidence="1">Belongs to the DDI1 family.</text>
</comment>
<proteinExistence type="inferred from homology"/>
<evidence type="ECO:0000256" key="2">
    <source>
        <dbReference type="ARBA" id="ARBA00022670"/>
    </source>
</evidence>
<dbReference type="Gene3D" id="2.40.70.10">
    <property type="entry name" value="Acid Proteases"/>
    <property type="match status" value="1"/>
</dbReference>
<dbReference type="GO" id="GO:0004190">
    <property type="term" value="F:aspartic-type endopeptidase activity"/>
    <property type="evidence" value="ECO:0007669"/>
    <property type="project" value="UniProtKB-KW"/>
</dbReference>
<dbReference type="PANTHER" id="PTHR12917">
    <property type="entry name" value="ASPARTYL PROTEASE DDI-RELATED"/>
    <property type="match status" value="1"/>
</dbReference>
<gene>
    <name evidence="7" type="ORF">NP493_138g00001</name>
</gene>
<organism evidence="7 8">
    <name type="scientific">Ridgeia piscesae</name>
    <name type="common">Tubeworm</name>
    <dbReference type="NCBI Taxonomy" id="27915"/>
    <lineage>
        <taxon>Eukaryota</taxon>
        <taxon>Metazoa</taxon>
        <taxon>Spiralia</taxon>
        <taxon>Lophotrochozoa</taxon>
        <taxon>Annelida</taxon>
        <taxon>Polychaeta</taxon>
        <taxon>Sedentaria</taxon>
        <taxon>Canalipalpata</taxon>
        <taxon>Sabellida</taxon>
        <taxon>Siboglinidae</taxon>
        <taxon>Ridgeia</taxon>
    </lineage>
</organism>